<reference evidence="1 2" key="1">
    <citation type="submission" date="2018-06" db="EMBL/GenBank/DDBJ databases">
        <authorList>
            <consortium name="Pathogen Informatics"/>
            <person name="Doyle S."/>
        </authorList>
    </citation>
    <scope>NUCLEOTIDE SEQUENCE [LARGE SCALE GENOMIC DNA]</scope>
    <source>
        <strain evidence="1 2">NCTC4824</strain>
    </source>
</reference>
<evidence type="ECO:0000313" key="1">
    <source>
        <dbReference type="EMBL" id="SQI63036.1"/>
    </source>
</evidence>
<dbReference type="Gene3D" id="3.30.360.40">
    <property type="entry name" value="YwmB-like"/>
    <property type="match status" value="1"/>
</dbReference>
<dbReference type="RefSeq" id="WP_066144027.1">
    <property type="nucleotide sequence ID" value="NZ_CBCSGM010000004.1"/>
</dbReference>
<dbReference type="Gene3D" id="3.30.2030.10">
    <property type="entry name" value="YwmB-like"/>
    <property type="match status" value="1"/>
</dbReference>
<organism evidence="1 2">
    <name type="scientific">Lederbergia lenta</name>
    <name type="common">Bacillus lentus</name>
    <dbReference type="NCBI Taxonomy" id="1467"/>
    <lineage>
        <taxon>Bacteria</taxon>
        <taxon>Bacillati</taxon>
        <taxon>Bacillota</taxon>
        <taxon>Bacilli</taxon>
        <taxon>Bacillales</taxon>
        <taxon>Bacillaceae</taxon>
        <taxon>Lederbergia</taxon>
    </lineage>
</organism>
<evidence type="ECO:0000313" key="2">
    <source>
        <dbReference type="Proteomes" id="UP000249134"/>
    </source>
</evidence>
<name>A0A2X4WG65_LEDLE</name>
<gene>
    <name evidence="1" type="primary">ywmB</name>
    <name evidence="1" type="ORF">NCTC4824_03866</name>
</gene>
<proteinExistence type="predicted"/>
<dbReference type="Pfam" id="PF08680">
    <property type="entry name" value="DUF1779"/>
    <property type="match status" value="1"/>
</dbReference>
<dbReference type="STRING" id="1348624.GCA_001591545_03068"/>
<dbReference type="InterPro" id="IPR036209">
    <property type="entry name" value="YwmB-like_sf"/>
</dbReference>
<sequence length="248" mass="28412">MKNKKMLIIFHLIVTISFVIILIGNNISAAQNDLDIQMLAQNVEKQNGTIIEWSLYARELVYLSNEKERLEKIHWLKKLYPDMEWNTVNESGSDVVVGQQQFEFYSESIKLISTDKNRQSSTYLLYEIRGAGWNQNTAENLSNDVTLAMKTLFDKKPVIFSCIKGEFNKGFQEFKYQSLDGLLKSFQAEEIKTLKESDFYSISAKSSLFAQNLSFADTEMNMQVGLRKSRSGSSTTFVIGTPILTIEY</sequence>
<dbReference type="KEGG" id="blen:NCTC4824_03866"/>
<dbReference type="Proteomes" id="UP000249134">
    <property type="component" value="Chromosome 1"/>
</dbReference>
<dbReference type="SUPFAM" id="SSF143842">
    <property type="entry name" value="YwmB-like"/>
    <property type="match status" value="1"/>
</dbReference>
<dbReference type="AlphaFoldDB" id="A0A2X4WG65"/>
<keyword evidence="2" id="KW-1185">Reference proteome</keyword>
<dbReference type="EMBL" id="LS483476">
    <property type="protein sequence ID" value="SQI63036.1"/>
    <property type="molecule type" value="Genomic_DNA"/>
</dbReference>
<accession>A0A2X4WG65</accession>
<dbReference type="InterPro" id="IPR014794">
    <property type="entry name" value="DUF1779"/>
</dbReference>
<protein>
    <submittedName>
        <fullName evidence="1">Integral membrane protein</fullName>
    </submittedName>
</protein>